<name>C4IZW5_MAIZE</name>
<protein>
    <submittedName>
        <fullName evidence="2 3">Uncharacterized protein</fullName>
    </submittedName>
</protein>
<dbReference type="EnsemblPlants" id="Zm00001eb291110_T001">
    <property type="protein sequence ID" value="Zm00001eb291110_P001"/>
    <property type="gene ID" value="Zm00001eb291110"/>
</dbReference>
<dbReference type="HOGENOM" id="CLU_1899263_0_0_1"/>
<dbReference type="Gramene" id="Zm00001eb291110_T001">
    <property type="protein sequence ID" value="Zm00001eb291110_P001"/>
    <property type="gene ID" value="Zm00001eb291110"/>
</dbReference>
<dbReference type="AlphaFoldDB" id="C4IZW5"/>
<proteinExistence type="evidence at transcript level"/>
<evidence type="ECO:0000256" key="1">
    <source>
        <dbReference type="SAM" id="MobiDB-lite"/>
    </source>
</evidence>
<reference evidence="3" key="5">
    <citation type="submission" date="2021-05" db="UniProtKB">
        <authorList>
            <consortium name="EnsemblPlants"/>
        </authorList>
    </citation>
    <scope>IDENTIFICATION</scope>
    <source>
        <strain evidence="3">cv. B73</strain>
    </source>
</reference>
<dbReference type="Proteomes" id="UP000007305">
    <property type="component" value="Chromosome 6"/>
</dbReference>
<evidence type="ECO:0000313" key="2">
    <source>
        <dbReference type="EMBL" id="ACR34465.1"/>
    </source>
</evidence>
<reference evidence="4" key="2">
    <citation type="journal article" date="2009" name="Science">
        <title>The B73 maize genome: complexity, diversity, and dynamics.</title>
        <authorList>
            <person name="Schnable P.S."/>
            <person name="Ware D."/>
            <person name="Fulton R.S."/>
            <person name="Stein J.C."/>
            <person name="Wei F."/>
            <person name="Pasternak S."/>
            <person name="Liang C."/>
            <person name="Zhang J."/>
            <person name="Fulton L."/>
            <person name="Graves T.A."/>
            <person name="Minx P."/>
            <person name="Reily A.D."/>
            <person name="Courtney L."/>
            <person name="Kruchowski S.S."/>
            <person name="Tomlinson C."/>
            <person name="Strong C."/>
            <person name="Delehaunty K."/>
            <person name="Fronick C."/>
            <person name="Courtney B."/>
            <person name="Rock S.M."/>
            <person name="Belter E."/>
            <person name="Du F."/>
            <person name="Kim K."/>
            <person name="Abbott R.M."/>
            <person name="Cotton M."/>
            <person name="Levy A."/>
            <person name="Marchetto P."/>
            <person name="Ochoa K."/>
            <person name="Jackson S.M."/>
            <person name="Gillam B."/>
            <person name="Chen W."/>
            <person name="Yan L."/>
            <person name="Higginbotham J."/>
            <person name="Cardenas M."/>
            <person name="Waligorski J."/>
            <person name="Applebaum E."/>
            <person name="Phelps L."/>
            <person name="Falcone J."/>
            <person name="Kanchi K."/>
            <person name="Thane T."/>
            <person name="Scimone A."/>
            <person name="Thane N."/>
            <person name="Henke J."/>
            <person name="Wang T."/>
            <person name="Ruppert J."/>
            <person name="Shah N."/>
            <person name="Rotter K."/>
            <person name="Hodges J."/>
            <person name="Ingenthron E."/>
            <person name="Cordes M."/>
            <person name="Kohlberg S."/>
            <person name="Sgro J."/>
            <person name="Delgado B."/>
            <person name="Mead K."/>
            <person name="Chinwalla A."/>
            <person name="Leonard S."/>
            <person name="Crouse K."/>
            <person name="Collura K."/>
            <person name="Kudrna D."/>
            <person name="Currie J."/>
            <person name="He R."/>
            <person name="Angelova A."/>
            <person name="Rajasekar S."/>
            <person name="Mueller T."/>
            <person name="Lomeli R."/>
            <person name="Scara G."/>
            <person name="Ko A."/>
            <person name="Delaney K."/>
            <person name="Wissotski M."/>
            <person name="Lopez G."/>
            <person name="Campos D."/>
            <person name="Braidotti M."/>
            <person name="Ashley E."/>
            <person name="Golser W."/>
            <person name="Kim H."/>
            <person name="Lee S."/>
            <person name="Lin J."/>
            <person name="Dujmic Z."/>
            <person name="Kim W."/>
            <person name="Talag J."/>
            <person name="Zuccolo A."/>
            <person name="Fan C."/>
            <person name="Sebastian A."/>
            <person name="Kramer M."/>
            <person name="Spiegel L."/>
            <person name="Nascimento L."/>
            <person name="Zutavern T."/>
            <person name="Miller B."/>
            <person name="Ambroise C."/>
            <person name="Muller S."/>
            <person name="Spooner W."/>
            <person name="Narechania A."/>
            <person name="Ren L."/>
            <person name="Wei S."/>
            <person name="Kumari S."/>
            <person name="Faga B."/>
            <person name="Levy M.J."/>
            <person name="McMahan L."/>
            <person name="Van Buren P."/>
            <person name="Vaughn M.W."/>
            <person name="Ying K."/>
            <person name="Yeh C.-T."/>
            <person name="Emrich S.J."/>
            <person name="Jia Y."/>
            <person name="Kalyanaraman A."/>
            <person name="Hsia A.-P."/>
            <person name="Barbazuk W.B."/>
            <person name="Baucom R.S."/>
            <person name="Brutnell T.P."/>
            <person name="Carpita N.C."/>
            <person name="Chaparro C."/>
            <person name="Chia J.-M."/>
            <person name="Deragon J.-M."/>
            <person name="Estill J.C."/>
            <person name="Fu Y."/>
            <person name="Jeddeloh J.A."/>
            <person name="Han Y."/>
            <person name="Lee H."/>
            <person name="Li P."/>
            <person name="Lisch D.R."/>
            <person name="Liu S."/>
            <person name="Liu Z."/>
            <person name="Nagel D.H."/>
            <person name="McCann M.C."/>
            <person name="SanMiguel P."/>
            <person name="Myers A.M."/>
            <person name="Nettleton D."/>
            <person name="Nguyen J."/>
            <person name="Penning B.W."/>
            <person name="Ponnala L."/>
            <person name="Schneider K.L."/>
            <person name="Schwartz D.C."/>
            <person name="Sharma A."/>
            <person name="Soderlund C."/>
            <person name="Springer N.M."/>
            <person name="Sun Q."/>
            <person name="Wang H."/>
            <person name="Waterman M."/>
            <person name="Westerman R."/>
            <person name="Wolfgruber T.K."/>
            <person name="Yang L."/>
            <person name="Yu Y."/>
            <person name="Zhang L."/>
            <person name="Zhou S."/>
            <person name="Zhu Q."/>
            <person name="Bennetzen J.L."/>
            <person name="Dawe R.K."/>
            <person name="Jiang J."/>
            <person name="Jiang N."/>
            <person name="Presting G.G."/>
            <person name="Wessler S.R."/>
            <person name="Aluru S."/>
            <person name="Martienssen R.A."/>
            <person name="Clifton S.W."/>
            <person name="McCombie W.R."/>
            <person name="Wing R.A."/>
            <person name="Wilson R.K."/>
        </authorList>
    </citation>
    <scope>NUCLEOTIDE SEQUENCE [LARGE SCALE GENOMIC DNA]</scope>
    <source>
        <strain evidence="4">cv. B73</strain>
    </source>
</reference>
<feature type="region of interest" description="Disordered" evidence="1">
    <location>
        <begin position="1"/>
        <end position="22"/>
    </location>
</feature>
<accession>C4IZW5</accession>
<sequence length="134" mass="15447">MRTHPLQQLSDSCSHGNHEYSSTSSRFRLDKYVSKTTDERTCIDNHWCWPSLMHHVSTFLFLEPCHSVTVPTFISILLRCQCFPSCHHYPHCCCQNSGNSPLGLLSSPLPPCNLTPTSHRHQRLTHHRCCCLWT</sequence>
<reference evidence="2" key="3">
    <citation type="submission" date="2012-06" db="EMBL/GenBank/DDBJ databases">
        <authorList>
            <person name="Yu Y."/>
            <person name="Currie J."/>
            <person name="Lomeli R."/>
            <person name="Angelova A."/>
            <person name="Collura K."/>
            <person name="Wissotski M."/>
            <person name="Campos D."/>
            <person name="Kudrna D."/>
            <person name="Golser W."/>
            <person name="Ashely E."/>
            <person name="Descour A."/>
            <person name="Fernandes J."/>
            <person name="Soderlund C."/>
            <person name="Walbot V."/>
        </authorList>
    </citation>
    <scope>NUCLEOTIDE SEQUENCE</scope>
    <source>
        <strain evidence="2">B73</strain>
    </source>
</reference>
<organism evidence="2">
    <name type="scientific">Zea mays</name>
    <name type="common">Maize</name>
    <dbReference type="NCBI Taxonomy" id="4577"/>
    <lineage>
        <taxon>Eukaryota</taxon>
        <taxon>Viridiplantae</taxon>
        <taxon>Streptophyta</taxon>
        <taxon>Embryophyta</taxon>
        <taxon>Tracheophyta</taxon>
        <taxon>Spermatophyta</taxon>
        <taxon>Magnoliopsida</taxon>
        <taxon>Liliopsida</taxon>
        <taxon>Poales</taxon>
        <taxon>Poaceae</taxon>
        <taxon>PACMAD clade</taxon>
        <taxon>Panicoideae</taxon>
        <taxon>Andropogonodae</taxon>
        <taxon>Andropogoneae</taxon>
        <taxon>Tripsacinae</taxon>
        <taxon>Zea</taxon>
    </lineage>
</organism>
<dbReference type="EMBL" id="BT084112">
    <property type="protein sequence ID" value="ACR34465.1"/>
    <property type="molecule type" value="mRNA"/>
</dbReference>
<reference evidence="3" key="4">
    <citation type="submission" date="2019-07" db="EMBL/GenBank/DDBJ databases">
        <authorList>
            <person name="Seetharam A."/>
            <person name="Woodhouse M."/>
            <person name="Cannon E."/>
        </authorList>
    </citation>
    <scope>NUCLEOTIDE SEQUENCE [LARGE SCALE GENOMIC DNA]</scope>
    <source>
        <strain evidence="3">cv. B73</strain>
    </source>
</reference>
<keyword evidence="4" id="KW-1185">Reference proteome</keyword>
<evidence type="ECO:0000313" key="4">
    <source>
        <dbReference type="Proteomes" id="UP000007305"/>
    </source>
</evidence>
<evidence type="ECO:0000313" key="3">
    <source>
        <dbReference type="EnsemblPlants" id="Zm00001eb291110_P001"/>
    </source>
</evidence>
<reference evidence="2" key="1">
    <citation type="journal article" date="2009" name="PLoS Genet.">
        <title>Sequencing, mapping, and analysis of 27,455 maize full-length cDNAs.</title>
        <authorList>
            <person name="Soderlund C."/>
            <person name="Descour A."/>
            <person name="Kudrna D."/>
            <person name="Bomhoff M."/>
            <person name="Boyd L."/>
            <person name="Currie J."/>
            <person name="Angelova A."/>
            <person name="Collura K."/>
            <person name="Wissotski M."/>
            <person name="Ashley E."/>
            <person name="Morrow D."/>
            <person name="Fernandes J."/>
            <person name="Walbot V."/>
            <person name="Yu Y."/>
        </authorList>
    </citation>
    <scope>NUCLEOTIDE SEQUENCE</scope>
    <source>
        <strain evidence="2">B73</strain>
    </source>
</reference>